<evidence type="ECO:0000259" key="15">
    <source>
        <dbReference type="Pfam" id="PF02735"/>
    </source>
</evidence>
<evidence type="ECO:0000256" key="2">
    <source>
        <dbReference type="ARBA" id="ARBA00004574"/>
    </source>
</evidence>
<dbReference type="GO" id="GO:0016787">
    <property type="term" value="F:hydrolase activity"/>
    <property type="evidence" value="ECO:0007669"/>
    <property type="project" value="UniProtKB-KW"/>
</dbReference>
<keyword evidence="9" id="KW-0067">ATP-binding</keyword>
<dbReference type="GO" id="GO:0006310">
    <property type="term" value="P:DNA recombination"/>
    <property type="evidence" value="ECO:0007669"/>
    <property type="project" value="UniProtKB-KW"/>
</dbReference>
<evidence type="ECO:0000256" key="1">
    <source>
        <dbReference type="ARBA" id="ARBA00004123"/>
    </source>
</evidence>
<dbReference type="SUPFAM" id="SSF100939">
    <property type="entry name" value="SPOC domain-like"/>
    <property type="match status" value="1"/>
</dbReference>
<dbReference type="PANTHER" id="PTHR12604">
    <property type="entry name" value="KU AUTOANTIGEN DNA HELICASE"/>
    <property type="match status" value="1"/>
</dbReference>
<evidence type="ECO:0000256" key="4">
    <source>
        <dbReference type="ARBA" id="ARBA00022454"/>
    </source>
</evidence>
<dbReference type="GO" id="GO:0000781">
    <property type="term" value="C:chromosome, telomeric region"/>
    <property type="evidence" value="ECO:0007669"/>
    <property type="project" value="UniProtKB-SubCell"/>
</dbReference>
<dbReference type="InterPro" id="IPR016194">
    <property type="entry name" value="SPOC-like_C_dom_sf"/>
</dbReference>
<protein>
    <recommendedName>
        <fullName evidence="3">DNA helicase</fullName>
        <ecNumber evidence="3">3.6.4.12</ecNumber>
    </recommendedName>
</protein>
<evidence type="ECO:0000256" key="13">
    <source>
        <dbReference type="ARBA" id="ARBA00023204"/>
    </source>
</evidence>
<dbReference type="GO" id="GO:0003690">
    <property type="term" value="F:double-stranded DNA binding"/>
    <property type="evidence" value="ECO:0007669"/>
    <property type="project" value="TreeGrafter"/>
</dbReference>
<dbReference type="GeneID" id="30147569"/>
<dbReference type="GO" id="GO:0042162">
    <property type="term" value="F:telomeric DNA binding"/>
    <property type="evidence" value="ECO:0007669"/>
    <property type="project" value="TreeGrafter"/>
</dbReference>
<dbReference type="OrthoDB" id="3249161at2759"/>
<dbReference type="GO" id="GO:0043564">
    <property type="term" value="C:Ku70:Ku80 complex"/>
    <property type="evidence" value="ECO:0007669"/>
    <property type="project" value="TreeGrafter"/>
</dbReference>
<keyword evidence="7" id="KW-0378">Hydrolase</keyword>
<dbReference type="Pfam" id="PF02735">
    <property type="entry name" value="Ku"/>
    <property type="match status" value="1"/>
</dbReference>
<sequence>MSGSATDNKVDAKKYIIHEGIVFAIELSKAVHAPDAAIGGRSQLFELLSTIAELFKLLVITLPHSGVSVFLYNCAGVHHHIHRLLGLRDINGWAMKHLNGILQNHLTGIQTLEERFPVSDEPTPLPKLFNTVYDEFVSKEYNWNKFFWVTSMKGDEYLDELYHTPELKNTIRRTIMDFNNRNIHLHPILLGDASRWNERDLGQYEELLFNLPSHSNPSDAPATDTQDHLYSPSLTFVAADEIKKRILRLKEVQRFQFLVDLYLSFPQLTAMLAQTSPENASTLAVVSLKGYAVFSQEKFDRSINMTYVDELNRFKEVQAAMIKVDDASSGVPQSEKTNGDGCFVTTYKLGDESFHLTEEQKLTVRALNDLIMAYDVSEAPEEVFDSAHLQRLPENVLVESHGEDKTFGPLSLTLRVKPPFLVVIGFAAMAAHPRHLSVAPPSFMTANVSWTANFSNSFKVYSSLYQACLKKKKCILVYGVTRKNTNPGLYVMYPTAKSATGLIDEKEHGAAPARQTHPEGFYLIRLAANDDYRSDPPYLLELVQDYYNQLGMASPDNLPEQNKDIPELVKSFTKLCKHFVLRDGYVPLDYPNPNINYFMDMLAQQLSQVEDTKLVHAAIDTTPSQTLLKHDVTLQTLQRVHESIHADNGAALALLKLINSRLNSVANDQELSFMSNSPMTAKKPATEGAVTDADMLYAWKNGNIHYYTMAQLKNYIKQNEATLGFGPTGTKQVLIGRLTEFLNLKNGMD</sequence>
<keyword evidence="10" id="KW-0779">Telomere</keyword>
<keyword evidence="11" id="KW-0238">DNA-binding</keyword>
<evidence type="ECO:0000256" key="5">
    <source>
        <dbReference type="ARBA" id="ARBA00022741"/>
    </source>
</evidence>
<dbReference type="Gene3D" id="3.40.50.410">
    <property type="entry name" value="von Willebrand factor, type A domain"/>
    <property type="match status" value="1"/>
</dbReference>
<dbReference type="Proteomes" id="UP000094336">
    <property type="component" value="Unassembled WGS sequence"/>
</dbReference>
<dbReference type="EC" id="3.6.4.12" evidence="3"/>
<dbReference type="GO" id="GO:0003678">
    <property type="term" value="F:DNA helicase activity"/>
    <property type="evidence" value="ECO:0007669"/>
    <property type="project" value="UniProtKB-EC"/>
</dbReference>
<evidence type="ECO:0000256" key="10">
    <source>
        <dbReference type="ARBA" id="ARBA00022895"/>
    </source>
</evidence>
<evidence type="ECO:0000256" key="3">
    <source>
        <dbReference type="ARBA" id="ARBA00012551"/>
    </source>
</evidence>
<evidence type="ECO:0000256" key="12">
    <source>
        <dbReference type="ARBA" id="ARBA00023172"/>
    </source>
</evidence>
<keyword evidence="5" id="KW-0547">Nucleotide-binding</keyword>
<dbReference type="SUPFAM" id="SSF53300">
    <property type="entry name" value="vWA-like"/>
    <property type="match status" value="1"/>
</dbReference>
<evidence type="ECO:0000313" key="16">
    <source>
        <dbReference type="EMBL" id="ODQ78079.1"/>
    </source>
</evidence>
<organism evidence="16 17">
    <name type="scientific">Babjeviella inositovora NRRL Y-12698</name>
    <dbReference type="NCBI Taxonomy" id="984486"/>
    <lineage>
        <taxon>Eukaryota</taxon>
        <taxon>Fungi</taxon>
        <taxon>Dikarya</taxon>
        <taxon>Ascomycota</taxon>
        <taxon>Saccharomycotina</taxon>
        <taxon>Pichiomycetes</taxon>
        <taxon>Serinales incertae sedis</taxon>
        <taxon>Babjeviella</taxon>
    </lineage>
</organism>
<dbReference type="GO" id="GO:0006303">
    <property type="term" value="P:double-strand break repair via nonhomologous end joining"/>
    <property type="evidence" value="ECO:0007669"/>
    <property type="project" value="InterPro"/>
</dbReference>
<gene>
    <name evidence="16" type="ORF">BABINDRAFT_163104</name>
</gene>
<evidence type="ECO:0000256" key="6">
    <source>
        <dbReference type="ARBA" id="ARBA00022763"/>
    </source>
</evidence>
<keyword evidence="17" id="KW-1185">Reference proteome</keyword>
<dbReference type="InterPro" id="IPR036465">
    <property type="entry name" value="vWFA_dom_sf"/>
</dbReference>
<evidence type="ECO:0000256" key="7">
    <source>
        <dbReference type="ARBA" id="ARBA00022801"/>
    </source>
</evidence>
<keyword evidence="6" id="KW-0227">DNA damage</keyword>
<dbReference type="EMBL" id="KV454437">
    <property type="protein sequence ID" value="ODQ78079.1"/>
    <property type="molecule type" value="Genomic_DNA"/>
</dbReference>
<evidence type="ECO:0000256" key="11">
    <source>
        <dbReference type="ARBA" id="ARBA00023125"/>
    </source>
</evidence>
<evidence type="ECO:0000313" key="17">
    <source>
        <dbReference type="Proteomes" id="UP000094336"/>
    </source>
</evidence>
<proteinExistence type="predicted"/>
<evidence type="ECO:0000256" key="8">
    <source>
        <dbReference type="ARBA" id="ARBA00022806"/>
    </source>
</evidence>
<keyword evidence="13" id="KW-0234">DNA repair</keyword>
<keyword evidence="8" id="KW-0347">Helicase</keyword>
<accession>A0A1E3QK57</accession>
<dbReference type="STRING" id="984486.A0A1E3QK57"/>
<dbReference type="PANTHER" id="PTHR12604:SF2">
    <property type="entry name" value="X-RAY REPAIR CROSS-COMPLEMENTING PROTEIN 6"/>
    <property type="match status" value="1"/>
</dbReference>
<dbReference type="AlphaFoldDB" id="A0A1E3QK57"/>
<keyword evidence="4" id="KW-0158">Chromosome</keyword>
<dbReference type="GO" id="GO:0005524">
    <property type="term" value="F:ATP binding"/>
    <property type="evidence" value="ECO:0007669"/>
    <property type="project" value="UniProtKB-KW"/>
</dbReference>
<evidence type="ECO:0000256" key="14">
    <source>
        <dbReference type="ARBA" id="ARBA00023242"/>
    </source>
</evidence>
<name>A0A1E3QK57_9ASCO</name>
<keyword evidence="14" id="KW-0539">Nucleus</keyword>
<dbReference type="GO" id="GO:0000723">
    <property type="term" value="P:telomere maintenance"/>
    <property type="evidence" value="ECO:0007669"/>
    <property type="project" value="TreeGrafter"/>
</dbReference>
<feature type="domain" description="Ku" evidence="15">
    <location>
        <begin position="417"/>
        <end position="535"/>
    </location>
</feature>
<dbReference type="Gene3D" id="2.40.290.10">
    <property type="match status" value="1"/>
</dbReference>
<comment type="subcellular location">
    <subcellularLocation>
        <location evidence="2">Chromosome</location>
        <location evidence="2">Telomere</location>
    </subcellularLocation>
    <subcellularLocation>
        <location evidence="1">Nucleus</location>
    </subcellularLocation>
</comment>
<reference evidence="17" key="1">
    <citation type="submission" date="2016-05" db="EMBL/GenBank/DDBJ databases">
        <title>Comparative genomics of biotechnologically important yeasts.</title>
        <authorList>
            <consortium name="DOE Joint Genome Institute"/>
            <person name="Riley R."/>
            <person name="Haridas S."/>
            <person name="Wolfe K.H."/>
            <person name="Lopes M.R."/>
            <person name="Hittinger C.T."/>
            <person name="Goker M."/>
            <person name="Salamov A."/>
            <person name="Wisecaver J."/>
            <person name="Long T.M."/>
            <person name="Aerts A.L."/>
            <person name="Barry K."/>
            <person name="Choi C."/>
            <person name="Clum A."/>
            <person name="Coughlan A.Y."/>
            <person name="Deshpande S."/>
            <person name="Douglass A.P."/>
            <person name="Hanson S.J."/>
            <person name="Klenk H.-P."/>
            <person name="Labutti K."/>
            <person name="Lapidus A."/>
            <person name="Lindquist E."/>
            <person name="Lipzen A."/>
            <person name="Meier-Kolthoff J.P."/>
            <person name="Ohm R.A."/>
            <person name="Otillar R.P."/>
            <person name="Pangilinan J."/>
            <person name="Peng Y."/>
            <person name="Rokas A."/>
            <person name="Rosa C.A."/>
            <person name="Scheuner C."/>
            <person name="Sibirny A.A."/>
            <person name="Slot J.C."/>
            <person name="Stielow J.B."/>
            <person name="Sun H."/>
            <person name="Kurtzman C.P."/>
            <person name="Blackwell M."/>
            <person name="Grigoriev I.V."/>
            <person name="Jeffries T.W."/>
        </authorList>
    </citation>
    <scope>NUCLEOTIDE SEQUENCE [LARGE SCALE GENOMIC DNA]</scope>
    <source>
        <strain evidence="17">NRRL Y-12698</strain>
    </source>
</reference>
<keyword evidence="12" id="KW-0233">DNA recombination</keyword>
<evidence type="ECO:0000256" key="9">
    <source>
        <dbReference type="ARBA" id="ARBA00022840"/>
    </source>
</evidence>
<dbReference type="InterPro" id="IPR006164">
    <property type="entry name" value="DNA_bd_Ku70/Ku80"/>
</dbReference>
<dbReference type="RefSeq" id="XP_018983407.1">
    <property type="nucleotide sequence ID" value="XM_019129716.1"/>
</dbReference>